<keyword evidence="3" id="KW-1185">Reference proteome</keyword>
<protein>
    <submittedName>
        <fullName evidence="2">Uncharacterized protein</fullName>
    </submittedName>
</protein>
<keyword evidence="1" id="KW-0472">Membrane</keyword>
<dbReference type="RefSeq" id="WP_186996478.1">
    <property type="nucleotide sequence ID" value="NZ_JACOQK010000001.1"/>
</dbReference>
<dbReference type="Proteomes" id="UP000649151">
    <property type="component" value="Unassembled WGS sequence"/>
</dbReference>
<organism evidence="2 3">
    <name type="scientific">Clostridium facile</name>
    <dbReference type="NCBI Taxonomy" id="2763035"/>
    <lineage>
        <taxon>Bacteria</taxon>
        <taxon>Bacillati</taxon>
        <taxon>Bacillota</taxon>
        <taxon>Clostridia</taxon>
        <taxon>Eubacteriales</taxon>
        <taxon>Clostridiaceae</taxon>
        <taxon>Clostridium</taxon>
    </lineage>
</organism>
<feature type="transmembrane region" description="Helical" evidence="1">
    <location>
        <begin position="69"/>
        <end position="93"/>
    </location>
</feature>
<evidence type="ECO:0000313" key="2">
    <source>
        <dbReference type="EMBL" id="MBC5787581.1"/>
    </source>
</evidence>
<evidence type="ECO:0000256" key="1">
    <source>
        <dbReference type="SAM" id="Phobius"/>
    </source>
</evidence>
<feature type="transmembrane region" description="Helical" evidence="1">
    <location>
        <begin position="7"/>
        <end position="29"/>
    </location>
</feature>
<evidence type="ECO:0000313" key="3">
    <source>
        <dbReference type="Proteomes" id="UP000649151"/>
    </source>
</evidence>
<keyword evidence="1" id="KW-0812">Transmembrane</keyword>
<sequence>MKKNTLVEIIIALVGLIAFNIVAFCVPHLPTLSFWIGYGFCLLAFVLEIIFSALAFGNNKKTSFMGLSVIQLSSIYLILQVIFSFVCMFVPVIPGWVALIVSAVLTAFFVIQILSVFITRNIVGGIDEKVKNQTIFIRFLSVELETMAAKSTDQAISAELSKIKEAVRYSDPMSNPALQDVESRISEQCRILEYAVTSNQLEQVKMICNQIGLLLTERNQKCKLLK</sequence>
<name>A0ABR7IR25_9CLOT</name>
<proteinExistence type="predicted"/>
<feature type="transmembrane region" description="Helical" evidence="1">
    <location>
        <begin position="35"/>
        <end position="57"/>
    </location>
</feature>
<keyword evidence="1" id="KW-1133">Transmembrane helix</keyword>
<feature type="transmembrane region" description="Helical" evidence="1">
    <location>
        <begin position="99"/>
        <end position="119"/>
    </location>
</feature>
<gene>
    <name evidence="2" type="ORF">H8Z77_06035</name>
</gene>
<reference evidence="2 3" key="1">
    <citation type="submission" date="2020-08" db="EMBL/GenBank/DDBJ databases">
        <title>Genome public.</title>
        <authorList>
            <person name="Liu C."/>
            <person name="Sun Q."/>
        </authorList>
    </citation>
    <scope>NUCLEOTIDE SEQUENCE [LARGE SCALE GENOMIC DNA]</scope>
    <source>
        <strain evidence="2 3">NSJ-27</strain>
    </source>
</reference>
<accession>A0ABR7IR25</accession>
<dbReference type="EMBL" id="JACOQK010000001">
    <property type="protein sequence ID" value="MBC5787581.1"/>
    <property type="molecule type" value="Genomic_DNA"/>
</dbReference>
<comment type="caution">
    <text evidence="2">The sequence shown here is derived from an EMBL/GenBank/DDBJ whole genome shotgun (WGS) entry which is preliminary data.</text>
</comment>